<dbReference type="EMBL" id="JAAVLN010000001">
    <property type="protein sequence ID" value="NKC03779.1"/>
    <property type="molecule type" value="Genomic_DNA"/>
</dbReference>
<dbReference type="PANTHER" id="PTHR33055:SF3">
    <property type="entry name" value="PUTATIVE TRANSPOSASE FOR IS117-RELATED"/>
    <property type="match status" value="1"/>
</dbReference>
<sequence>MSSKSYDYFVGLDVSQRMTSICVIDTDGKKFCEGKCNTRPEDIRGWLTNRVDAHKAMKIGLEAGNMSSWLYSGLVKSGFDVVCMETFQAHRFLATYRNKTDKNDARGLAQLVRMGGEDFLRVVSIRSQASQETRVLLAMRDHLVSQKVGLENHIAGVLKPFGVIVERGNVTADTFYKRTLEGLAEAERNGVHVRPYVLPSLNLYMEAVEKIAPLTEKIHAIANSIEMVKRFMDIPGIGPVTALSFYAAVDNPQRFQKSSDVAAYFGLTPRQFQSGETNFMGGISRRGDPATRRVLVIAATVLLSGSQEWNSLKAWGVRLAKRIGFSKARIAVARKLAMIMHKIWLNNDRFRPKKLSPQERVKLKQELIVVASKSGRVASAPV</sequence>
<comment type="caution">
    <text evidence="3">The sequence shown here is derived from an EMBL/GenBank/DDBJ whole genome shotgun (WGS) entry which is preliminary data.</text>
</comment>
<dbReference type="Pfam" id="PF01548">
    <property type="entry name" value="DEDD_Tnp_IS110"/>
    <property type="match status" value="1"/>
</dbReference>
<dbReference type="Proteomes" id="UP000704467">
    <property type="component" value="Unassembled WGS sequence"/>
</dbReference>
<evidence type="ECO:0000259" key="1">
    <source>
        <dbReference type="Pfam" id="PF01548"/>
    </source>
</evidence>
<organism evidence="3 4">
    <name type="scientific">Brucella haematophila</name>
    <dbReference type="NCBI Taxonomy" id="419474"/>
    <lineage>
        <taxon>Bacteria</taxon>
        <taxon>Pseudomonadati</taxon>
        <taxon>Pseudomonadota</taxon>
        <taxon>Alphaproteobacteria</taxon>
        <taxon>Hyphomicrobiales</taxon>
        <taxon>Brucellaceae</taxon>
        <taxon>Brucella/Ochrobactrum group</taxon>
        <taxon>Brucella</taxon>
    </lineage>
</organism>
<dbReference type="NCBIfam" id="NF033542">
    <property type="entry name" value="transpos_IS110"/>
    <property type="match status" value="1"/>
</dbReference>
<protein>
    <submittedName>
        <fullName evidence="3">IS110 family transposase</fullName>
    </submittedName>
</protein>
<reference evidence="3 4" key="1">
    <citation type="submission" date="2020-03" db="EMBL/GenBank/DDBJ databases">
        <title>Whole genome sequencing of clinical and environmental type strains of Ochrobactrum.</title>
        <authorList>
            <person name="Dharne M."/>
        </authorList>
    </citation>
    <scope>NUCLEOTIDE SEQUENCE [LARGE SCALE GENOMIC DNA]</scope>
    <source>
        <strain evidence="3 4">CIP 109452</strain>
    </source>
</reference>
<evidence type="ECO:0000259" key="2">
    <source>
        <dbReference type="Pfam" id="PF02371"/>
    </source>
</evidence>
<accession>A0ABX1DLB8</accession>
<gene>
    <name evidence="3" type="ORF">HED55_12355</name>
</gene>
<dbReference type="Pfam" id="PF02371">
    <property type="entry name" value="Transposase_20"/>
    <property type="match status" value="1"/>
</dbReference>
<evidence type="ECO:0000313" key="4">
    <source>
        <dbReference type="Proteomes" id="UP000704467"/>
    </source>
</evidence>
<feature type="domain" description="Transposase IS116/IS110/IS902 C-terminal" evidence="2">
    <location>
        <begin position="229"/>
        <end position="306"/>
    </location>
</feature>
<evidence type="ECO:0000313" key="3">
    <source>
        <dbReference type="EMBL" id="NKC03779.1"/>
    </source>
</evidence>
<dbReference type="PANTHER" id="PTHR33055">
    <property type="entry name" value="TRANSPOSASE FOR INSERTION SEQUENCE ELEMENT IS1111A"/>
    <property type="match status" value="1"/>
</dbReference>
<proteinExistence type="predicted"/>
<dbReference type="InterPro" id="IPR047650">
    <property type="entry name" value="Transpos_IS110"/>
</dbReference>
<name>A0ABX1DLB8_9HYPH</name>
<dbReference type="InterPro" id="IPR002525">
    <property type="entry name" value="Transp_IS110-like_N"/>
</dbReference>
<dbReference type="InterPro" id="IPR003346">
    <property type="entry name" value="Transposase_20"/>
</dbReference>
<keyword evidence="4" id="KW-1185">Reference proteome</keyword>
<feature type="domain" description="Transposase IS110-like N-terminal" evidence="1">
    <location>
        <begin position="10"/>
        <end position="159"/>
    </location>
</feature>